<keyword evidence="4 6" id="KW-1133">Transmembrane helix</keyword>
<feature type="transmembrane region" description="Helical" evidence="6">
    <location>
        <begin position="97"/>
        <end position="119"/>
    </location>
</feature>
<dbReference type="InterPro" id="IPR000620">
    <property type="entry name" value="EamA_dom"/>
</dbReference>
<feature type="domain" description="EamA" evidence="7">
    <location>
        <begin position="7"/>
        <end position="142"/>
    </location>
</feature>
<evidence type="ECO:0000313" key="9">
    <source>
        <dbReference type="Proteomes" id="UP000669239"/>
    </source>
</evidence>
<evidence type="ECO:0000259" key="7">
    <source>
        <dbReference type="Pfam" id="PF00892"/>
    </source>
</evidence>
<keyword evidence="3 6" id="KW-0812">Transmembrane</keyword>
<protein>
    <submittedName>
        <fullName evidence="8">DMT family transporter</fullName>
    </submittedName>
</protein>
<dbReference type="PANTHER" id="PTHR32322:SF2">
    <property type="entry name" value="EAMA DOMAIN-CONTAINING PROTEIN"/>
    <property type="match status" value="1"/>
</dbReference>
<feature type="transmembrane region" description="Helical" evidence="6">
    <location>
        <begin position="70"/>
        <end position="91"/>
    </location>
</feature>
<feature type="transmembrane region" description="Helical" evidence="6">
    <location>
        <begin position="9"/>
        <end position="29"/>
    </location>
</feature>
<evidence type="ECO:0000313" key="8">
    <source>
        <dbReference type="EMBL" id="NSJ48591.1"/>
    </source>
</evidence>
<dbReference type="EMBL" id="JAAITT010000008">
    <property type="protein sequence ID" value="NSJ48591.1"/>
    <property type="molecule type" value="Genomic_DNA"/>
</dbReference>
<dbReference type="Gene3D" id="1.10.3730.20">
    <property type="match status" value="1"/>
</dbReference>
<feature type="transmembrane region" description="Helical" evidence="6">
    <location>
        <begin position="131"/>
        <end position="149"/>
    </location>
</feature>
<feature type="transmembrane region" description="Helical" evidence="6">
    <location>
        <begin position="247"/>
        <end position="266"/>
    </location>
</feature>
<feature type="transmembrane region" description="Helical" evidence="6">
    <location>
        <begin position="216"/>
        <end position="235"/>
    </location>
</feature>
<dbReference type="PANTHER" id="PTHR32322">
    <property type="entry name" value="INNER MEMBRANE TRANSPORTER"/>
    <property type="match status" value="1"/>
</dbReference>
<dbReference type="Pfam" id="PF00892">
    <property type="entry name" value="EamA"/>
    <property type="match status" value="2"/>
</dbReference>
<dbReference type="RefSeq" id="WP_165641526.1">
    <property type="nucleotide sequence ID" value="NZ_JAAITT010000008.1"/>
</dbReference>
<feature type="transmembrane region" description="Helical" evidence="6">
    <location>
        <begin position="155"/>
        <end position="177"/>
    </location>
</feature>
<gene>
    <name evidence="8" type="ORF">G5B36_07730</name>
</gene>
<name>A0ABX2HGU2_9FIRM</name>
<comment type="caution">
    <text evidence="8">The sequence shown here is derived from an EMBL/GenBank/DDBJ whole genome shotgun (WGS) entry which is preliminary data.</text>
</comment>
<evidence type="ECO:0000256" key="6">
    <source>
        <dbReference type="SAM" id="Phobius"/>
    </source>
</evidence>
<dbReference type="Proteomes" id="UP000669239">
    <property type="component" value="Unassembled WGS sequence"/>
</dbReference>
<keyword evidence="5 6" id="KW-0472">Membrane</keyword>
<dbReference type="SUPFAM" id="SSF103481">
    <property type="entry name" value="Multidrug resistance efflux transporter EmrE"/>
    <property type="match status" value="2"/>
</dbReference>
<keyword evidence="9" id="KW-1185">Reference proteome</keyword>
<evidence type="ECO:0000256" key="2">
    <source>
        <dbReference type="ARBA" id="ARBA00007362"/>
    </source>
</evidence>
<evidence type="ECO:0000256" key="5">
    <source>
        <dbReference type="ARBA" id="ARBA00023136"/>
    </source>
</evidence>
<feature type="transmembrane region" description="Helical" evidence="6">
    <location>
        <begin position="186"/>
        <end position="210"/>
    </location>
</feature>
<comment type="subcellular location">
    <subcellularLocation>
        <location evidence="1">Membrane</location>
        <topology evidence="1">Multi-pass membrane protein</topology>
    </subcellularLocation>
</comment>
<feature type="transmembrane region" description="Helical" evidence="6">
    <location>
        <begin position="272"/>
        <end position="290"/>
    </location>
</feature>
<evidence type="ECO:0000256" key="1">
    <source>
        <dbReference type="ARBA" id="ARBA00004141"/>
    </source>
</evidence>
<sequence length="341" mass="35984">MEKQRIKAVCCAASAGGMWGTIGLFVSLAGRHGVHSLELTVVRMVIGAAALGITLMLLDRKLLRIKVSDFPWFGAAGILCLLLFNVSYGIAIEKSSMAAAAVLLYTSPVFVTVIAVPVFGERISGRKLTAVLLAITGCAFVSGIMSGNVTFPAAAFFWGILAAFGYAMYSIIAGALLKRYHALTVLFYAFFSAACAGCFLADMGHVVYSITQKPQLVPILAAAACVCNIFSYLLYNTALKYMEPGSVSVIASVEPAVAAILGELMLGEHMGFFGVAGILCILAAIVVLNGRTGRRAYERKTSGAYPDPCESGGVDDGKTAVPPASHFGAQCEELYRGNKLF</sequence>
<accession>A0ABX2HGU2</accession>
<comment type="similarity">
    <text evidence="2">Belongs to the EamA transporter family.</text>
</comment>
<proteinExistence type="inferred from homology"/>
<feature type="transmembrane region" description="Helical" evidence="6">
    <location>
        <begin position="41"/>
        <end position="58"/>
    </location>
</feature>
<evidence type="ECO:0000256" key="4">
    <source>
        <dbReference type="ARBA" id="ARBA00022989"/>
    </source>
</evidence>
<organism evidence="8 9">
    <name type="scientific">Enterocloster aldenensis</name>
    <dbReference type="NCBI Taxonomy" id="358742"/>
    <lineage>
        <taxon>Bacteria</taxon>
        <taxon>Bacillati</taxon>
        <taxon>Bacillota</taxon>
        <taxon>Clostridia</taxon>
        <taxon>Lachnospirales</taxon>
        <taxon>Lachnospiraceae</taxon>
        <taxon>Enterocloster</taxon>
    </lineage>
</organism>
<dbReference type="InterPro" id="IPR050638">
    <property type="entry name" value="AA-Vitamin_Transporters"/>
</dbReference>
<feature type="domain" description="EamA" evidence="7">
    <location>
        <begin position="156"/>
        <end position="289"/>
    </location>
</feature>
<dbReference type="InterPro" id="IPR037185">
    <property type="entry name" value="EmrE-like"/>
</dbReference>
<evidence type="ECO:0000256" key="3">
    <source>
        <dbReference type="ARBA" id="ARBA00022692"/>
    </source>
</evidence>
<reference evidence="8 9" key="1">
    <citation type="journal article" date="2020" name="Cell Host Microbe">
        <title>Functional and Genomic Variation between Human-Derived Isolates of Lachnospiraceae Reveals Inter- and Intra-Species Diversity.</title>
        <authorList>
            <person name="Sorbara M.T."/>
            <person name="Littmann E.R."/>
            <person name="Fontana E."/>
            <person name="Moody T.U."/>
            <person name="Kohout C.E."/>
            <person name="Gjonbalaj M."/>
            <person name="Eaton V."/>
            <person name="Seok R."/>
            <person name="Leiner I.M."/>
            <person name="Pamer E.G."/>
        </authorList>
    </citation>
    <scope>NUCLEOTIDE SEQUENCE [LARGE SCALE GENOMIC DNA]</scope>
    <source>
        <strain evidence="8 9">MSK.1.17</strain>
    </source>
</reference>